<reference evidence="1 2" key="1">
    <citation type="submission" date="2018-01" db="EMBL/GenBank/DDBJ databases">
        <title>Genome characterization of the sugarcane-associated fungus Trichoderma ghanense CCMA-1212 and their application in lignocelulose bioconversion.</title>
        <authorList>
            <person name="Steindorff A.S."/>
            <person name="Mendes T.D."/>
            <person name="Vilela E.S.D."/>
            <person name="Rodrigues D.S."/>
            <person name="Formighieri E.F."/>
            <person name="Melo I.S."/>
            <person name="Favaro L.C.L."/>
        </authorList>
    </citation>
    <scope>NUCLEOTIDE SEQUENCE [LARGE SCALE GENOMIC DNA]</scope>
    <source>
        <strain evidence="1 2">CCMA-1212</strain>
    </source>
</reference>
<dbReference type="GeneID" id="300572998"/>
<organism evidence="1 2">
    <name type="scientific">Trichoderma ghanense</name>
    <dbReference type="NCBI Taxonomy" id="65468"/>
    <lineage>
        <taxon>Eukaryota</taxon>
        <taxon>Fungi</taxon>
        <taxon>Dikarya</taxon>
        <taxon>Ascomycota</taxon>
        <taxon>Pezizomycotina</taxon>
        <taxon>Sordariomycetes</taxon>
        <taxon>Hypocreomycetidae</taxon>
        <taxon>Hypocreales</taxon>
        <taxon>Hypocreaceae</taxon>
        <taxon>Trichoderma</taxon>
    </lineage>
</organism>
<dbReference type="EMBL" id="PPTA01000001">
    <property type="protein sequence ID" value="TFB07680.1"/>
    <property type="molecule type" value="Genomic_DNA"/>
</dbReference>
<protein>
    <submittedName>
        <fullName evidence="1">Uncharacterized protein</fullName>
    </submittedName>
</protein>
<evidence type="ECO:0000313" key="2">
    <source>
        <dbReference type="Proteomes" id="UP001642720"/>
    </source>
</evidence>
<accession>A0ABY2HK74</accession>
<proteinExistence type="predicted"/>
<name>A0ABY2HK74_9HYPO</name>
<gene>
    <name evidence="1" type="ORF">CCMA1212_001114</name>
</gene>
<sequence>MEKRRPIAEPVRFPTPASRRRAGGWSERLALDSLSVQDFATLLHGGGDALPPTDWAFCLGLEWHQGMRWQSR</sequence>
<dbReference type="RefSeq" id="XP_073563881.1">
    <property type="nucleotide sequence ID" value="XM_073698548.1"/>
</dbReference>
<evidence type="ECO:0000313" key="1">
    <source>
        <dbReference type="EMBL" id="TFB07680.1"/>
    </source>
</evidence>
<keyword evidence="2" id="KW-1185">Reference proteome</keyword>
<dbReference type="Proteomes" id="UP001642720">
    <property type="component" value="Unassembled WGS sequence"/>
</dbReference>
<comment type="caution">
    <text evidence="1">The sequence shown here is derived from an EMBL/GenBank/DDBJ whole genome shotgun (WGS) entry which is preliminary data.</text>
</comment>